<evidence type="ECO:0000313" key="3">
    <source>
        <dbReference type="Proteomes" id="UP001476798"/>
    </source>
</evidence>
<reference evidence="2 3" key="1">
    <citation type="submission" date="2021-06" db="EMBL/GenBank/DDBJ databases">
        <authorList>
            <person name="Palmer J.M."/>
        </authorList>
    </citation>
    <scope>NUCLEOTIDE SEQUENCE [LARGE SCALE GENOMIC DNA]</scope>
    <source>
        <strain evidence="2 3">GA_2019</strain>
        <tissue evidence="2">Muscle</tissue>
    </source>
</reference>
<dbReference type="Proteomes" id="UP001476798">
    <property type="component" value="Unassembled WGS sequence"/>
</dbReference>
<dbReference type="EMBL" id="JAHRIO010050325">
    <property type="protein sequence ID" value="MEQ2174350.1"/>
    <property type="molecule type" value="Genomic_DNA"/>
</dbReference>
<accession>A0ABV0NSG4</accession>
<proteinExistence type="predicted"/>
<feature type="region of interest" description="Disordered" evidence="1">
    <location>
        <begin position="126"/>
        <end position="158"/>
    </location>
</feature>
<protein>
    <submittedName>
        <fullName evidence="2">Uncharacterized protein</fullName>
    </submittedName>
</protein>
<gene>
    <name evidence="2" type="ORF">GOODEAATRI_007096</name>
</gene>
<evidence type="ECO:0000313" key="2">
    <source>
        <dbReference type="EMBL" id="MEQ2174350.1"/>
    </source>
</evidence>
<evidence type="ECO:0000256" key="1">
    <source>
        <dbReference type="SAM" id="MobiDB-lite"/>
    </source>
</evidence>
<sequence length="210" mass="22977">MWLVFGGRGSPCAGVFVVYIARAPGNYRADATPTRGVWSQIRSLRSAAIYHASIRSAPDSCLFGAYTLGHTRNYCTYRHVNAPVDRKCAPDFGGGHFQSDRVVLPRYRARWQCAPHRSALSELHQAGATESPESGYQPSGLPASQSSEPTGLDIKTGQRPSLLANQPKELICHFETCISESGPICELGRGLRWSSALFFLTSLTRVTSMQ</sequence>
<keyword evidence="3" id="KW-1185">Reference proteome</keyword>
<comment type="caution">
    <text evidence="2">The sequence shown here is derived from an EMBL/GenBank/DDBJ whole genome shotgun (WGS) entry which is preliminary data.</text>
</comment>
<organism evidence="2 3">
    <name type="scientific">Goodea atripinnis</name>
    <dbReference type="NCBI Taxonomy" id="208336"/>
    <lineage>
        <taxon>Eukaryota</taxon>
        <taxon>Metazoa</taxon>
        <taxon>Chordata</taxon>
        <taxon>Craniata</taxon>
        <taxon>Vertebrata</taxon>
        <taxon>Euteleostomi</taxon>
        <taxon>Actinopterygii</taxon>
        <taxon>Neopterygii</taxon>
        <taxon>Teleostei</taxon>
        <taxon>Neoteleostei</taxon>
        <taxon>Acanthomorphata</taxon>
        <taxon>Ovalentaria</taxon>
        <taxon>Atherinomorphae</taxon>
        <taxon>Cyprinodontiformes</taxon>
        <taxon>Goodeidae</taxon>
        <taxon>Goodea</taxon>
    </lineage>
</organism>
<name>A0ABV0NSG4_9TELE</name>
<feature type="compositionally biased region" description="Polar residues" evidence="1">
    <location>
        <begin position="131"/>
        <end position="149"/>
    </location>
</feature>